<feature type="chain" id="PRO_5034884681" evidence="1">
    <location>
        <begin position="23"/>
        <end position="331"/>
    </location>
</feature>
<proteinExistence type="predicted"/>
<comment type="caution">
    <text evidence="2">The sequence shown here is derived from an EMBL/GenBank/DDBJ whole genome shotgun (WGS) entry which is preliminary data.</text>
</comment>
<keyword evidence="1" id="KW-0732">Signal</keyword>
<gene>
    <name evidence="2" type="ORF">IMSHALPRED_007489</name>
</gene>
<dbReference type="Proteomes" id="UP000664534">
    <property type="component" value="Unassembled WGS sequence"/>
</dbReference>
<feature type="signal peptide" evidence="1">
    <location>
        <begin position="1"/>
        <end position="22"/>
    </location>
</feature>
<dbReference type="AlphaFoldDB" id="A0A8H3EQS3"/>
<protein>
    <submittedName>
        <fullName evidence="2">Uncharacterized protein</fullName>
    </submittedName>
</protein>
<dbReference type="OrthoDB" id="3886018at2759"/>
<evidence type="ECO:0000256" key="1">
    <source>
        <dbReference type="SAM" id="SignalP"/>
    </source>
</evidence>
<accession>A0A8H3EQS3</accession>
<name>A0A8H3EQS3_9LECA</name>
<sequence>MRFHAHQLFGALLGVGVWLAAARSVLDSKNIILEERELSTDSYDDYADIEPRNASLLFARDTDVPMPDDSPPGFGCRSVCGTSTPSSKKKRHLEARSLLQKRVFDPFPPLENTQKARDQYMITHVDALTPEQEIVPDQATDDYATAVTAPLGTTPVTYGMAQICGCTWLAVISQKRVYLAHYWESLSFGKPPGSTYRLQFATQVTNFLTGGFKNQPSLASVADDFKGVDGLQAYIYTPESEAKDGTEEYTDKIAKMVSTINGIIGINPTVRAYAAQDKGTPAGKALLLNTGAGHMLFNYDPTGGDRAQPFAWRILWESSQVATGQWKAATT</sequence>
<evidence type="ECO:0000313" key="2">
    <source>
        <dbReference type="EMBL" id="CAF9908773.1"/>
    </source>
</evidence>
<dbReference type="EMBL" id="CAJPDT010000005">
    <property type="protein sequence ID" value="CAF9908773.1"/>
    <property type="molecule type" value="Genomic_DNA"/>
</dbReference>
<reference evidence="2" key="1">
    <citation type="submission" date="2021-03" db="EMBL/GenBank/DDBJ databases">
        <authorList>
            <person name="Tagirdzhanova G."/>
        </authorList>
    </citation>
    <scope>NUCLEOTIDE SEQUENCE</scope>
</reference>
<evidence type="ECO:0000313" key="3">
    <source>
        <dbReference type="Proteomes" id="UP000664534"/>
    </source>
</evidence>
<organism evidence="2 3">
    <name type="scientific">Imshaugia aleurites</name>
    <dbReference type="NCBI Taxonomy" id="172621"/>
    <lineage>
        <taxon>Eukaryota</taxon>
        <taxon>Fungi</taxon>
        <taxon>Dikarya</taxon>
        <taxon>Ascomycota</taxon>
        <taxon>Pezizomycotina</taxon>
        <taxon>Lecanoromycetes</taxon>
        <taxon>OSLEUM clade</taxon>
        <taxon>Lecanoromycetidae</taxon>
        <taxon>Lecanorales</taxon>
        <taxon>Lecanorineae</taxon>
        <taxon>Parmeliaceae</taxon>
        <taxon>Imshaugia</taxon>
    </lineage>
</organism>
<keyword evidence="3" id="KW-1185">Reference proteome</keyword>